<sequence>MAERVRPLRVPRTRGPAMGAHYARADWQRAATSARCKTEVRVLGFTHMMRPLSGAWHKHHTRICLPRACYRASRTRDACVLTAAFAPWFCQSAHSSTNNKAFRPLKSRKARESGGDDGRGGTSRSPCHLGCCCPPPAVLSNTSSSSSSSAVVDAATVG</sequence>
<keyword evidence="2" id="KW-1185">Reference proteome</keyword>
<reference evidence="1" key="1">
    <citation type="submission" date="2021-03" db="EMBL/GenBank/DDBJ databases">
        <title>Evolutionary priming and transition to the ectomycorrhizal habit in an iconic lineage of mushroom-forming fungi: is preadaptation a requirement?</title>
        <authorList>
            <consortium name="DOE Joint Genome Institute"/>
            <person name="Looney B.P."/>
            <person name="Miyauchi S."/>
            <person name="Morin E."/>
            <person name="Drula E."/>
            <person name="Courty P.E."/>
            <person name="Chicoki N."/>
            <person name="Fauchery L."/>
            <person name="Kohler A."/>
            <person name="Kuo A."/>
            <person name="LaButti K."/>
            <person name="Pangilinan J."/>
            <person name="Lipzen A."/>
            <person name="Riley R."/>
            <person name="Andreopoulos W."/>
            <person name="He G."/>
            <person name="Johnson J."/>
            <person name="Barry K.W."/>
            <person name="Grigoriev I.V."/>
            <person name="Nagy L."/>
            <person name="Hibbett D."/>
            <person name="Henrissat B."/>
            <person name="Matheny P.B."/>
            <person name="Labbe J."/>
            <person name="Martin A.F."/>
        </authorList>
    </citation>
    <scope>NUCLEOTIDE SEQUENCE</scope>
    <source>
        <strain evidence="1">BPL698</strain>
    </source>
</reference>
<evidence type="ECO:0000313" key="2">
    <source>
        <dbReference type="Proteomes" id="UP001207468"/>
    </source>
</evidence>
<protein>
    <submittedName>
        <fullName evidence="1">Uncharacterized protein</fullName>
    </submittedName>
</protein>
<dbReference type="Proteomes" id="UP001207468">
    <property type="component" value="Unassembled WGS sequence"/>
</dbReference>
<proteinExistence type="predicted"/>
<evidence type="ECO:0000313" key="1">
    <source>
        <dbReference type="EMBL" id="KAI9453373.1"/>
    </source>
</evidence>
<gene>
    <name evidence="1" type="ORF">F5148DRAFT_1233370</name>
</gene>
<dbReference type="EMBL" id="JAGFNK010000305">
    <property type="protein sequence ID" value="KAI9453373.1"/>
    <property type="molecule type" value="Genomic_DNA"/>
</dbReference>
<organism evidence="1 2">
    <name type="scientific">Russula earlei</name>
    <dbReference type="NCBI Taxonomy" id="71964"/>
    <lineage>
        <taxon>Eukaryota</taxon>
        <taxon>Fungi</taxon>
        <taxon>Dikarya</taxon>
        <taxon>Basidiomycota</taxon>
        <taxon>Agaricomycotina</taxon>
        <taxon>Agaricomycetes</taxon>
        <taxon>Russulales</taxon>
        <taxon>Russulaceae</taxon>
        <taxon>Russula</taxon>
    </lineage>
</organism>
<comment type="caution">
    <text evidence="1">The sequence shown here is derived from an EMBL/GenBank/DDBJ whole genome shotgun (WGS) entry which is preliminary data.</text>
</comment>
<name>A0ACC0TZL9_9AGAM</name>
<accession>A0ACC0TZL9</accession>